<dbReference type="Proteomes" id="UP001143856">
    <property type="component" value="Unassembled WGS sequence"/>
</dbReference>
<dbReference type="EMBL" id="JAPDGR010002338">
    <property type="protein sequence ID" value="KAJ2976330.1"/>
    <property type="molecule type" value="Genomic_DNA"/>
</dbReference>
<organism evidence="1 2">
    <name type="scientific">Xylaria curta</name>
    <dbReference type="NCBI Taxonomy" id="42375"/>
    <lineage>
        <taxon>Eukaryota</taxon>
        <taxon>Fungi</taxon>
        <taxon>Dikarya</taxon>
        <taxon>Ascomycota</taxon>
        <taxon>Pezizomycotina</taxon>
        <taxon>Sordariomycetes</taxon>
        <taxon>Xylariomycetidae</taxon>
        <taxon>Xylariales</taxon>
        <taxon>Xylariaceae</taxon>
        <taxon>Xylaria</taxon>
    </lineage>
</organism>
<protein>
    <submittedName>
        <fullName evidence="1">Uncharacterized protein</fullName>
    </submittedName>
</protein>
<gene>
    <name evidence="1" type="ORF">NUW58_g8113</name>
</gene>
<reference evidence="1" key="1">
    <citation type="submission" date="2022-10" db="EMBL/GenBank/DDBJ databases">
        <title>Genome Sequence of Xylaria curta.</title>
        <authorList>
            <person name="Buettner E."/>
        </authorList>
    </citation>
    <scope>NUCLEOTIDE SEQUENCE</scope>
    <source>
        <strain evidence="1">Babe10</strain>
    </source>
</reference>
<accession>A0ACC1NBH9</accession>
<evidence type="ECO:0000313" key="1">
    <source>
        <dbReference type="EMBL" id="KAJ2976330.1"/>
    </source>
</evidence>
<comment type="caution">
    <text evidence="1">The sequence shown here is derived from an EMBL/GenBank/DDBJ whole genome shotgun (WGS) entry which is preliminary data.</text>
</comment>
<sequence length="189" mass="21066">MLDLEALISPEHGEDVLNVNGVFFDKILVCSDLIARDEEEDRLYEIAADVITKALAEEPRYRVISEVYWQEALDDIIEGNYADPGSSIEGLSGDAFWRANMLRYQRLFITENGAVGLGPSGTSIGDEVWILSGGRSPFLLGPLHSDGTDVKDRGASYHYMFRGDVFIPGIMEGEAVDSRIENQRFVHIH</sequence>
<keyword evidence="2" id="KW-1185">Reference proteome</keyword>
<proteinExistence type="predicted"/>
<name>A0ACC1NBH9_9PEZI</name>
<evidence type="ECO:0000313" key="2">
    <source>
        <dbReference type="Proteomes" id="UP001143856"/>
    </source>
</evidence>